<evidence type="ECO:0000313" key="4">
    <source>
        <dbReference type="Proteomes" id="UP000714275"/>
    </source>
</evidence>
<dbReference type="PROSITE" id="PS00675">
    <property type="entry name" value="SIGMA54_INTERACT_1"/>
    <property type="match status" value="1"/>
</dbReference>
<evidence type="ECO:0000313" key="3">
    <source>
        <dbReference type="EMBL" id="KAG1777354.1"/>
    </source>
</evidence>
<gene>
    <name evidence="3" type="ORF">EV702DRAFT_275113</name>
</gene>
<dbReference type="Proteomes" id="UP000714275">
    <property type="component" value="Unassembled WGS sequence"/>
</dbReference>
<feature type="region of interest" description="Disordered" evidence="1">
    <location>
        <begin position="149"/>
        <end position="184"/>
    </location>
</feature>
<keyword evidence="3" id="KW-0378">Hydrolase</keyword>
<dbReference type="OrthoDB" id="8954335at2759"/>
<dbReference type="AlphaFoldDB" id="A0A9P6ZV52"/>
<evidence type="ECO:0000259" key="2">
    <source>
        <dbReference type="Pfam" id="PF01926"/>
    </source>
</evidence>
<comment type="caution">
    <text evidence="3">The sequence shown here is derived from an EMBL/GenBank/DDBJ whole genome shotgun (WGS) entry which is preliminary data.</text>
</comment>
<dbReference type="GO" id="GO:0005525">
    <property type="term" value="F:GTP binding"/>
    <property type="evidence" value="ECO:0007669"/>
    <property type="project" value="InterPro"/>
</dbReference>
<protein>
    <submittedName>
        <fullName evidence="3">P-loop containing nucleoside triphosphate hydrolase protein</fullName>
    </submittedName>
</protein>
<feature type="domain" description="G" evidence="2">
    <location>
        <begin position="186"/>
        <end position="312"/>
    </location>
</feature>
<dbReference type="InterPro" id="IPR027417">
    <property type="entry name" value="P-loop_NTPase"/>
</dbReference>
<dbReference type="EMBL" id="JABBWD010000021">
    <property type="protein sequence ID" value="KAG1777354.1"/>
    <property type="molecule type" value="Genomic_DNA"/>
</dbReference>
<dbReference type="Pfam" id="PF01926">
    <property type="entry name" value="MMR_HSR1"/>
    <property type="match status" value="1"/>
</dbReference>
<dbReference type="SUPFAM" id="SSF52540">
    <property type="entry name" value="P-loop containing nucleoside triphosphate hydrolases"/>
    <property type="match status" value="1"/>
</dbReference>
<proteinExistence type="predicted"/>
<dbReference type="InterPro" id="IPR025662">
    <property type="entry name" value="Sigma_54_int_dom_ATP-bd_1"/>
</dbReference>
<dbReference type="Gene3D" id="3.40.50.300">
    <property type="entry name" value="P-loop containing nucleotide triphosphate hydrolases"/>
    <property type="match status" value="1"/>
</dbReference>
<name>A0A9P6ZV52_9AGAM</name>
<dbReference type="GO" id="GO:0016787">
    <property type="term" value="F:hydrolase activity"/>
    <property type="evidence" value="ECO:0007669"/>
    <property type="project" value="UniProtKB-KW"/>
</dbReference>
<dbReference type="InterPro" id="IPR006073">
    <property type="entry name" value="GTP-bd"/>
</dbReference>
<evidence type="ECO:0000256" key="1">
    <source>
        <dbReference type="SAM" id="MobiDB-lite"/>
    </source>
</evidence>
<organism evidence="3 4">
    <name type="scientific">Suillus placidus</name>
    <dbReference type="NCBI Taxonomy" id="48579"/>
    <lineage>
        <taxon>Eukaryota</taxon>
        <taxon>Fungi</taxon>
        <taxon>Dikarya</taxon>
        <taxon>Basidiomycota</taxon>
        <taxon>Agaricomycotina</taxon>
        <taxon>Agaricomycetes</taxon>
        <taxon>Agaricomycetidae</taxon>
        <taxon>Boletales</taxon>
        <taxon>Suillineae</taxon>
        <taxon>Suillaceae</taxon>
        <taxon>Suillus</taxon>
    </lineage>
</organism>
<sequence length="393" mass="42816">MLLTFIAGIGLPMPPDRIPTGHYVHVSTPYGQYNTISASMTDCSVSWNQTLAIHERPQTFSKWLMSIFKTQAVRLEIRALYEPGSILNQYEVVCTFDTTFEQLLAKDGQPSESSPSAMSLYADAGSEALLSSVNNQSISLKLKARGTSESVVNSQPAHPPAAVRSPDIPAPPASSSQREAHPRKKNVVIFGETGSGKSSIINVIAQEQVARTSNDGPGCTSEPKHHLVDISGQKFALVDTAGLNEGTAGTVPPKQAKQQLKSLLDKLMTSDGIDLLVYCLRNTTAPRAILDAYDTVYSETCRKKRVPIVVVVTGLESETPMESWWDAHKERFNSMHLAGHACVTTIQEYPGIPEYLTRRVAQSSEILRDLIMNKCSASPVDDSVPAGTWCWSP</sequence>
<accession>A0A9P6ZV52</accession>
<keyword evidence="4" id="KW-1185">Reference proteome</keyword>
<dbReference type="CDD" id="cd00882">
    <property type="entry name" value="Ras_like_GTPase"/>
    <property type="match status" value="1"/>
</dbReference>
<reference evidence="3" key="1">
    <citation type="journal article" date="2020" name="New Phytol.">
        <title>Comparative genomics reveals dynamic genome evolution in host specialist ectomycorrhizal fungi.</title>
        <authorList>
            <person name="Lofgren L.A."/>
            <person name="Nguyen N.H."/>
            <person name="Vilgalys R."/>
            <person name="Ruytinx J."/>
            <person name="Liao H.L."/>
            <person name="Branco S."/>
            <person name="Kuo A."/>
            <person name="LaButti K."/>
            <person name="Lipzen A."/>
            <person name="Andreopoulos W."/>
            <person name="Pangilinan J."/>
            <person name="Riley R."/>
            <person name="Hundley H."/>
            <person name="Na H."/>
            <person name="Barry K."/>
            <person name="Grigoriev I.V."/>
            <person name="Stajich J.E."/>
            <person name="Kennedy P.G."/>
        </authorList>
    </citation>
    <scope>NUCLEOTIDE SEQUENCE</scope>
    <source>
        <strain evidence="3">DOB743</strain>
    </source>
</reference>